<evidence type="ECO:0000313" key="2">
    <source>
        <dbReference type="Proteomes" id="UP000271650"/>
    </source>
</evidence>
<dbReference type="EMBL" id="CP127527">
    <property type="protein sequence ID" value="XRI76859.1"/>
    <property type="molecule type" value="Genomic_DNA"/>
</dbReference>
<gene>
    <name evidence="1" type="ORF">EC580_012980</name>
</gene>
<sequence length="81" mass="8810">MAKTTFRALGGSLTLTIPKAVAETIHAKPGVVADLSVDDGRLIISPRQRPHYALADLLAECRELPMDKEWDATPPTGKEAW</sequence>
<accession>A0ACD5HM78</accession>
<keyword evidence="2" id="KW-1185">Reference proteome</keyword>
<protein>
    <submittedName>
        <fullName evidence="1">Uncharacterized protein</fullName>
    </submittedName>
</protein>
<reference evidence="1 2" key="1">
    <citation type="journal article" date="2019" name="Int. J. Syst. Evol. Microbiol.">
        <title>Acidithiobacillus sulfuriphilus sp. nov.: an extremely acidophilic sulfur-oxidizing chemolithotroph isolated from a neutral pH environment.</title>
        <authorList>
            <person name="Falagan C."/>
            <person name="Moya-Beltran A."/>
            <person name="Castro M."/>
            <person name="Quatrini R."/>
            <person name="Johnson D.B."/>
        </authorList>
    </citation>
    <scope>NUCLEOTIDE SEQUENCE [LARGE SCALE GENOMIC DNA]</scope>
    <source>
        <strain evidence="1 2">CJ-2</strain>
    </source>
</reference>
<organism evidence="1 2">
    <name type="scientific">Acidithiobacillus sulfuriphilus</name>
    <dbReference type="NCBI Taxonomy" id="1867749"/>
    <lineage>
        <taxon>Bacteria</taxon>
        <taxon>Pseudomonadati</taxon>
        <taxon>Pseudomonadota</taxon>
        <taxon>Acidithiobacillia</taxon>
        <taxon>Acidithiobacillales</taxon>
        <taxon>Acidithiobacillaceae</taxon>
        <taxon>Acidithiobacillus</taxon>
    </lineage>
</organism>
<proteinExistence type="predicted"/>
<evidence type="ECO:0000313" key="1">
    <source>
        <dbReference type="EMBL" id="XRI76859.1"/>
    </source>
</evidence>
<name>A0ACD5HM78_9PROT</name>
<dbReference type="Proteomes" id="UP000271650">
    <property type="component" value="Chromosome"/>
</dbReference>